<keyword evidence="1" id="KW-0732">Signal</keyword>
<organism evidence="2 3">
    <name type="scientific">Desulfoluna spongiiphila</name>
    <dbReference type="NCBI Taxonomy" id="419481"/>
    <lineage>
        <taxon>Bacteria</taxon>
        <taxon>Pseudomonadati</taxon>
        <taxon>Thermodesulfobacteriota</taxon>
        <taxon>Desulfobacteria</taxon>
        <taxon>Desulfobacterales</taxon>
        <taxon>Desulfolunaceae</taxon>
        <taxon>Desulfoluna</taxon>
    </lineage>
</organism>
<dbReference type="Pfam" id="PF07386">
    <property type="entry name" value="DUF1499"/>
    <property type="match status" value="1"/>
</dbReference>
<evidence type="ECO:0000256" key="1">
    <source>
        <dbReference type="SAM" id="SignalP"/>
    </source>
</evidence>
<reference evidence="2 3" key="1">
    <citation type="submission" date="2016-10" db="EMBL/GenBank/DDBJ databases">
        <authorList>
            <person name="de Groot N.N."/>
        </authorList>
    </citation>
    <scope>NUCLEOTIDE SEQUENCE [LARGE SCALE GENOMIC DNA]</scope>
    <source>
        <strain evidence="2 3">AA1</strain>
    </source>
</reference>
<dbReference type="RefSeq" id="WP_092209609.1">
    <property type="nucleotide sequence ID" value="NZ_FMUX01000003.1"/>
</dbReference>
<feature type="signal peptide" evidence="1">
    <location>
        <begin position="1"/>
        <end position="23"/>
    </location>
</feature>
<dbReference type="AlphaFoldDB" id="A0A1G5CZN2"/>
<dbReference type="EMBL" id="FMUX01000003">
    <property type="protein sequence ID" value="SCY07874.1"/>
    <property type="molecule type" value="Genomic_DNA"/>
</dbReference>
<dbReference type="PROSITE" id="PS51257">
    <property type="entry name" value="PROKAR_LIPOPROTEIN"/>
    <property type="match status" value="1"/>
</dbReference>
<gene>
    <name evidence="2" type="ORF">SAMN05216233_103310</name>
</gene>
<dbReference type="PANTHER" id="PTHR34801:SF6">
    <property type="entry name" value="SLL1620 PROTEIN"/>
    <property type="match status" value="1"/>
</dbReference>
<dbReference type="PIRSF" id="PIRSF026426">
    <property type="entry name" value="DUF1499"/>
    <property type="match status" value="1"/>
</dbReference>
<protein>
    <submittedName>
        <fullName evidence="2">Uncharacterized conserved protein, DUF1499 family</fullName>
    </submittedName>
</protein>
<name>A0A1G5CZN2_9BACT</name>
<evidence type="ECO:0000313" key="3">
    <source>
        <dbReference type="Proteomes" id="UP000198870"/>
    </source>
</evidence>
<accession>A0A1G5CZN2</accession>
<proteinExistence type="predicted"/>
<feature type="chain" id="PRO_5011666064" evidence="1">
    <location>
        <begin position="24"/>
        <end position="150"/>
    </location>
</feature>
<dbReference type="InterPro" id="IPR010865">
    <property type="entry name" value="DUF1499"/>
</dbReference>
<keyword evidence="3" id="KW-1185">Reference proteome</keyword>
<dbReference type="OrthoDB" id="9793534at2"/>
<dbReference type="PANTHER" id="PTHR34801">
    <property type="entry name" value="EXPRESSED PROTEIN"/>
    <property type="match status" value="1"/>
</dbReference>
<dbReference type="Proteomes" id="UP000198870">
    <property type="component" value="Unassembled WGS sequence"/>
</dbReference>
<dbReference type="STRING" id="419481.SAMN05216233_103310"/>
<sequence length="150" mass="16329">MTLKTFLLVLFVLCVFLGCSSTAAKKSGGLGVTDGRLAPCPDSPNCVSSQAEDEAHRVAPLPLEDSPADAMDRIVSCLMATPRVTLVTRTDTYLHAEVRSALFRFVDDVEVSIDEAGQTIHFRSASRTGHSDLGVNRKRVERLKQKVLAR</sequence>
<evidence type="ECO:0000313" key="2">
    <source>
        <dbReference type="EMBL" id="SCY07874.1"/>
    </source>
</evidence>